<dbReference type="Gene3D" id="3.40.50.300">
    <property type="entry name" value="P-loop containing nucleotide triphosphate hydrolases"/>
    <property type="match status" value="1"/>
</dbReference>
<dbReference type="InterPro" id="IPR027417">
    <property type="entry name" value="P-loop_NTPase"/>
</dbReference>
<feature type="non-terminal residue" evidence="4">
    <location>
        <position position="1"/>
    </location>
</feature>
<accession>A0AAV8VDG5</accession>
<protein>
    <recommendedName>
        <fullName evidence="3">Helicase ATP-binding domain-containing protein</fullName>
    </recommendedName>
</protein>
<dbReference type="GO" id="GO:0004386">
    <property type="term" value="F:helicase activity"/>
    <property type="evidence" value="ECO:0007669"/>
    <property type="project" value="UniProtKB-KW"/>
</dbReference>
<name>A0AAV8VDG5_9CUCU</name>
<sequence length="490" mass="55850">IIVKSKSGTGKTLVYSIIGLETVDVKKNQTQVLILAPTREIAVQTQGVLTSIGRDFKGLKVESFIGGLPLAEDKEKCKSCHIAVGAPGRVKHLIADGILKPHSIRLLVFDEVDKLMESSFLSDINDIFNSLPDRKQVITTSATYPNELNTFLCKYMLSPTFIEVENDTPLLLGLKQYVKTTKPYTNAVQEIQCKNEEILKLLRDVSFVQCLIFTNYQTRAESISNFLNQKRDRLSKNLLTQAPETNLYYKNKALLYVTQILSGVKDSKPDLDSLQYYLKNIKDYDKQVIYKIMDDTKSKSVTELLKNIDKFGQCGGTFSSDSERVSNIENIFEAGYRYATKSNSKHWSLYLPDSEFDRLNHLNETKLEDDACEENDASEVNDNCGILSDDMIFPGTDANEASAPEVLQWVPVNNEVASNPNWEHLASYFNQCSDHLWQNGLSFQSVEDFDNWFYGDWHAQVVAIRNYVQQNIYIREMSDYQRTIFNNNQK</sequence>
<keyword evidence="1" id="KW-0378">Hydrolase</keyword>
<dbReference type="SMART" id="SM00487">
    <property type="entry name" value="DEXDc"/>
    <property type="match status" value="1"/>
</dbReference>
<dbReference type="EMBL" id="JANEYG010000150">
    <property type="protein sequence ID" value="KAJ8912037.1"/>
    <property type="molecule type" value="Genomic_DNA"/>
</dbReference>
<dbReference type="InterPro" id="IPR014001">
    <property type="entry name" value="Helicase_ATP-bd"/>
</dbReference>
<evidence type="ECO:0000313" key="4">
    <source>
        <dbReference type="EMBL" id="KAJ8912037.1"/>
    </source>
</evidence>
<dbReference type="SUPFAM" id="SSF52540">
    <property type="entry name" value="P-loop containing nucleoside triphosphate hydrolases"/>
    <property type="match status" value="1"/>
</dbReference>
<dbReference type="Proteomes" id="UP001159042">
    <property type="component" value="Unassembled WGS sequence"/>
</dbReference>
<evidence type="ECO:0000256" key="1">
    <source>
        <dbReference type="ARBA" id="ARBA00022801"/>
    </source>
</evidence>
<dbReference type="PANTHER" id="PTHR47958">
    <property type="entry name" value="ATP-DEPENDENT RNA HELICASE DBP3"/>
    <property type="match status" value="1"/>
</dbReference>
<dbReference type="GO" id="GO:0010468">
    <property type="term" value="P:regulation of gene expression"/>
    <property type="evidence" value="ECO:0007669"/>
    <property type="project" value="UniProtKB-ARBA"/>
</dbReference>
<keyword evidence="2" id="KW-0067">ATP-binding</keyword>
<dbReference type="GO" id="GO:0003676">
    <property type="term" value="F:nucleic acid binding"/>
    <property type="evidence" value="ECO:0007669"/>
    <property type="project" value="InterPro"/>
</dbReference>
<reference evidence="4 5" key="1">
    <citation type="journal article" date="2023" name="Insect Mol. Biol.">
        <title>Genome sequencing provides insights into the evolution of gene families encoding plant cell wall-degrading enzymes in longhorned beetles.</title>
        <authorList>
            <person name="Shin N.R."/>
            <person name="Okamura Y."/>
            <person name="Kirsch R."/>
            <person name="Pauchet Y."/>
        </authorList>
    </citation>
    <scope>NUCLEOTIDE SEQUENCE [LARGE SCALE GENOMIC DNA]</scope>
    <source>
        <strain evidence="4">EAD_L_NR</strain>
    </source>
</reference>
<dbReference type="PROSITE" id="PS51192">
    <property type="entry name" value="HELICASE_ATP_BIND_1"/>
    <property type="match status" value="1"/>
</dbReference>
<keyword evidence="5" id="KW-1185">Reference proteome</keyword>
<dbReference type="AlphaFoldDB" id="A0AAV8VDG5"/>
<proteinExistence type="predicted"/>
<dbReference type="InterPro" id="IPR011545">
    <property type="entry name" value="DEAD/DEAH_box_helicase_dom"/>
</dbReference>
<feature type="domain" description="Helicase ATP-binding" evidence="3">
    <location>
        <begin position="1"/>
        <end position="162"/>
    </location>
</feature>
<comment type="caution">
    <text evidence="4">The sequence shown here is derived from an EMBL/GenBank/DDBJ whole genome shotgun (WGS) entry which is preliminary data.</text>
</comment>
<organism evidence="4 5">
    <name type="scientific">Exocentrus adspersus</name>
    <dbReference type="NCBI Taxonomy" id="1586481"/>
    <lineage>
        <taxon>Eukaryota</taxon>
        <taxon>Metazoa</taxon>
        <taxon>Ecdysozoa</taxon>
        <taxon>Arthropoda</taxon>
        <taxon>Hexapoda</taxon>
        <taxon>Insecta</taxon>
        <taxon>Pterygota</taxon>
        <taxon>Neoptera</taxon>
        <taxon>Endopterygota</taxon>
        <taxon>Coleoptera</taxon>
        <taxon>Polyphaga</taxon>
        <taxon>Cucujiformia</taxon>
        <taxon>Chrysomeloidea</taxon>
        <taxon>Cerambycidae</taxon>
        <taxon>Lamiinae</taxon>
        <taxon>Acanthocinini</taxon>
        <taxon>Exocentrus</taxon>
    </lineage>
</organism>
<evidence type="ECO:0000256" key="2">
    <source>
        <dbReference type="ARBA" id="ARBA00022806"/>
    </source>
</evidence>
<dbReference type="GO" id="GO:0016787">
    <property type="term" value="F:hydrolase activity"/>
    <property type="evidence" value="ECO:0007669"/>
    <property type="project" value="UniProtKB-KW"/>
</dbReference>
<keyword evidence="2" id="KW-0347">Helicase</keyword>
<keyword evidence="2" id="KW-0547">Nucleotide-binding</keyword>
<gene>
    <name evidence="4" type="ORF">NQ315_000530</name>
</gene>
<dbReference type="Pfam" id="PF00270">
    <property type="entry name" value="DEAD"/>
    <property type="match status" value="1"/>
</dbReference>
<evidence type="ECO:0000259" key="3">
    <source>
        <dbReference type="PROSITE" id="PS51192"/>
    </source>
</evidence>
<evidence type="ECO:0000313" key="5">
    <source>
        <dbReference type="Proteomes" id="UP001159042"/>
    </source>
</evidence>
<dbReference type="GO" id="GO:0005524">
    <property type="term" value="F:ATP binding"/>
    <property type="evidence" value="ECO:0007669"/>
    <property type="project" value="InterPro"/>
</dbReference>